<evidence type="ECO:0000313" key="2">
    <source>
        <dbReference type="EMBL" id="KKS20657.1"/>
    </source>
</evidence>
<dbReference type="STRING" id="1619103.UU80_C0047G0003"/>
<gene>
    <name evidence="2" type="ORF">UU80_C0047G0003</name>
</gene>
<evidence type="ECO:0000256" key="1">
    <source>
        <dbReference type="SAM" id="Phobius"/>
    </source>
</evidence>
<evidence type="ECO:0000313" key="3">
    <source>
        <dbReference type="Proteomes" id="UP000034920"/>
    </source>
</evidence>
<dbReference type="EMBL" id="LCCA01000047">
    <property type="protein sequence ID" value="KKS20657.1"/>
    <property type="molecule type" value="Genomic_DNA"/>
</dbReference>
<feature type="transmembrane region" description="Helical" evidence="1">
    <location>
        <begin position="27"/>
        <end position="56"/>
    </location>
</feature>
<protein>
    <submittedName>
        <fullName evidence="2">Uncharacterized protein</fullName>
    </submittedName>
</protein>
<proteinExistence type="predicted"/>
<name>A0A0G0X8E0_UNCKA</name>
<keyword evidence="1" id="KW-1133">Transmembrane helix</keyword>
<accession>A0A0G0X8E0</accession>
<dbReference type="Proteomes" id="UP000034920">
    <property type="component" value="Unassembled WGS sequence"/>
</dbReference>
<keyword evidence="1" id="KW-0472">Membrane</keyword>
<organism evidence="2 3">
    <name type="scientific">candidate division WWE3 bacterium GW2011_GWA1_41_8</name>
    <dbReference type="NCBI Taxonomy" id="1619103"/>
    <lineage>
        <taxon>Bacteria</taxon>
        <taxon>Katanobacteria</taxon>
    </lineage>
</organism>
<comment type="caution">
    <text evidence="2">The sequence shown here is derived from an EMBL/GenBank/DDBJ whole genome shotgun (WGS) entry which is preliminary data.</text>
</comment>
<sequence>MAIKTSKEDGEKILAGRRKPRRNGIDIRFILFVVAVAIVVIVAVAMIGGSGLPLLLPSPAP</sequence>
<keyword evidence="1" id="KW-0812">Transmembrane</keyword>
<dbReference type="AlphaFoldDB" id="A0A0G0X8E0"/>
<reference evidence="2 3" key="1">
    <citation type="journal article" date="2015" name="Nature">
        <title>rRNA introns, odd ribosomes, and small enigmatic genomes across a large radiation of phyla.</title>
        <authorList>
            <person name="Brown C.T."/>
            <person name="Hug L.A."/>
            <person name="Thomas B.C."/>
            <person name="Sharon I."/>
            <person name="Castelle C.J."/>
            <person name="Singh A."/>
            <person name="Wilkins M.J."/>
            <person name="Williams K.H."/>
            <person name="Banfield J.F."/>
        </authorList>
    </citation>
    <scope>NUCLEOTIDE SEQUENCE [LARGE SCALE GENOMIC DNA]</scope>
</reference>